<evidence type="ECO:0000259" key="2">
    <source>
        <dbReference type="Pfam" id="PF04909"/>
    </source>
</evidence>
<dbReference type="SUPFAM" id="SSF51556">
    <property type="entry name" value="Metallo-dependent hydrolases"/>
    <property type="match status" value="1"/>
</dbReference>
<evidence type="ECO:0000313" key="4">
    <source>
        <dbReference type="Proteomes" id="UP000183407"/>
    </source>
</evidence>
<dbReference type="GO" id="GO:0016831">
    <property type="term" value="F:carboxy-lyase activity"/>
    <property type="evidence" value="ECO:0007669"/>
    <property type="project" value="InterPro"/>
</dbReference>
<dbReference type="InterPro" id="IPR032466">
    <property type="entry name" value="Metal_Hydrolase"/>
</dbReference>
<keyword evidence="1" id="KW-0456">Lyase</keyword>
<dbReference type="EMBL" id="FNTL01000004">
    <property type="protein sequence ID" value="SED80885.1"/>
    <property type="molecule type" value="Genomic_DNA"/>
</dbReference>
<gene>
    <name evidence="3" type="ORF">SAMN04490220_5625</name>
</gene>
<proteinExistence type="predicted"/>
<dbReference type="Proteomes" id="UP000183407">
    <property type="component" value="Unassembled WGS sequence"/>
</dbReference>
<reference evidence="4" key="1">
    <citation type="submission" date="2016-10" db="EMBL/GenBank/DDBJ databases">
        <authorList>
            <person name="Varghese N."/>
        </authorList>
    </citation>
    <scope>NUCLEOTIDE SEQUENCE [LARGE SCALE GENOMIC DNA]</scope>
    <source>
        <strain evidence="4">DSM 44719</strain>
    </source>
</reference>
<dbReference type="OrthoDB" id="8673173at2"/>
<dbReference type="InterPro" id="IPR032465">
    <property type="entry name" value="ACMSD"/>
</dbReference>
<dbReference type="GO" id="GO:0019748">
    <property type="term" value="P:secondary metabolic process"/>
    <property type="evidence" value="ECO:0007669"/>
    <property type="project" value="TreeGrafter"/>
</dbReference>
<name>A0A1H5DPQ2_RHOJO</name>
<accession>A0A1H5DPQ2</accession>
<dbReference type="PANTHER" id="PTHR21240:SF30">
    <property type="entry name" value="AMIDOHYDROLASE-RELATED DOMAIN-CONTAINING PROTEIN-RELATED"/>
    <property type="match status" value="1"/>
</dbReference>
<protein>
    <submittedName>
        <fullName evidence="3">2,3-dihydroxybenzoate decarboxylase</fullName>
    </submittedName>
</protein>
<sequence length="365" mass="40281">MTDNTDSSRGYRRIAAEEAYAPPELFDLYRRMLDAGTSNDRGFDSLMGFYLGSDAPKPVAVRRRLQDLGDERLADMDATGIDHQILALTSPGTNVLDLAAAREIATITNDRLADACRRHPDRFSALAALPLQDPDAAVRELDRAVGDLGLRGIIANSHIGGSYLDESKYRPIFEAAEDLGVPVYLHPNTPSNDMIDPLRKAGLDGAIFGFGVETGMHLLKLITSGLFDRYPNLKLVVGHLGEALPYWLHRIDYMHAAQVAAGRYDTIRPLQRKPSEYFRHNIWLTTSGMPWQPAIMFAREVVGADRVMYAMDYPYQFVAEEVTTQDALPISDAEKKAFFDTTATDVFGLRAPTTAGATPSSALRS</sequence>
<dbReference type="PANTHER" id="PTHR21240">
    <property type="entry name" value="2-AMINO-3-CARBOXYLMUCONATE-6-SEMIALDEHYDE DECARBOXYLASE"/>
    <property type="match status" value="1"/>
</dbReference>
<dbReference type="AlphaFoldDB" id="A0A1H5DPQ2"/>
<dbReference type="Gene3D" id="3.20.20.140">
    <property type="entry name" value="Metal-dependent hydrolases"/>
    <property type="match status" value="1"/>
</dbReference>
<organism evidence="3 4">
    <name type="scientific">Rhodococcus jostii</name>
    <dbReference type="NCBI Taxonomy" id="132919"/>
    <lineage>
        <taxon>Bacteria</taxon>
        <taxon>Bacillati</taxon>
        <taxon>Actinomycetota</taxon>
        <taxon>Actinomycetes</taxon>
        <taxon>Mycobacteriales</taxon>
        <taxon>Nocardiaceae</taxon>
        <taxon>Rhodococcus</taxon>
    </lineage>
</organism>
<evidence type="ECO:0000313" key="3">
    <source>
        <dbReference type="EMBL" id="SED80885.1"/>
    </source>
</evidence>
<dbReference type="InterPro" id="IPR006680">
    <property type="entry name" value="Amidohydro-rel"/>
</dbReference>
<dbReference type="GO" id="GO:0016787">
    <property type="term" value="F:hydrolase activity"/>
    <property type="evidence" value="ECO:0007669"/>
    <property type="project" value="InterPro"/>
</dbReference>
<dbReference type="RefSeq" id="WP_073361647.1">
    <property type="nucleotide sequence ID" value="NZ_FNTL01000004.1"/>
</dbReference>
<dbReference type="GO" id="GO:0005829">
    <property type="term" value="C:cytosol"/>
    <property type="evidence" value="ECO:0007669"/>
    <property type="project" value="TreeGrafter"/>
</dbReference>
<evidence type="ECO:0000256" key="1">
    <source>
        <dbReference type="ARBA" id="ARBA00023239"/>
    </source>
</evidence>
<dbReference type="Pfam" id="PF04909">
    <property type="entry name" value="Amidohydro_2"/>
    <property type="match status" value="1"/>
</dbReference>
<feature type="domain" description="Amidohydrolase-related" evidence="2">
    <location>
        <begin position="72"/>
        <end position="349"/>
    </location>
</feature>